<dbReference type="InterPro" id="IPR018062">
    <property type="entry name" value="HTH_AraC-typ_CS"/>
</dbReference>
<evidence type="ECO:0000256" key="2">
    <source>
        <dbReference type="ARBA" id="ARBA00023125"/>
    </source>
</evidence>
<keyword evidence="2" id="KW-0238">DNA-binding</keyword>
<dbReference type="PROSITE" id="PS00041">
    <property type="entry name" value="HTH_ARAC_FAMILY_1"/>
    <property type="match status" value="1"/>
</dbReference>
<protein>
    <submittedName>
        <fullName evidence="6">Helix-turn-helix domain-containing protein</fullName>
    </submittedName>
</protein>
<dbReference type="InterPro" id="IPR018060">
    <property type="entry name" value="HTH_AraC"/>
</dbReference>
<dbReference type="Pfam" id="PF01965">
    <property type="entry name" value="DJ-1_PfpI"/>
    <property type="match status" value="1"/>
</dbReference>
<keyword evidence="7" id="KW-1185">Reference proteome</keyword>
<dbReference type="AlphaFoldDB" id="A0A6L6JCS6"/>
<dbReference type="PROSITE" id="PS01124">
    <property type="entry name" value="HTH_ARAC_FAMILY_2"/>
    <property type="match status" value="1"/>
</dbReference>
<dbReference type="OrthoDB" id="9793400at2"/>
<keyword evidence="1" id="KW-0805">Transcription regulation</keyword>
<evidence type="ECO:0000259" key="5">
    <source>
        <dbReference type="PROSITE" id="PS01124"/>
    </source>
</evidence>
<feature type="compositionally biased region" description="Polar residues" evidence="4">
    <location>
        <begin position="15"/>
        <end position="25"/>
    </location>
</feature>
<dbReference type="InterPro" id="IPR002818">
    <property type="entry name" value="DJ-1/PfpI"/>
</dbReference>
<organism evidence="6 7">
    <name type="scientific">Paracoccus aestuariivivens</name>
    <dbReference type="NCBI Taxonomy" id="1820333"/>
    <lineage>
        <taxon>Bacteria</taxon>
        <taxon>Pseudomonadati</taxon>
        <taxon>Pseudomonadota</taxon>
        <taxon>Alphaproteobacteria</taxon>
        <taxon>Rhodobacterales</taxon>
        <taxon>Paracoccaceae</taxon>
        <taxon>Paracoccus</taxon>
    </lineage>
</organism>
<evidence type="ECO:0000313" key="6">
    <source>
        <dbReference type="EMBL" id="MTH79005.1"/>
    </source>
</evidence>
<dbReference type="Pfam" id="PF12833">
    <property type="entry name" value="HTH_18"/>
    <property type="match status" value="1"/>
</dbReference>
<dbReference type="SUPFAM" id="SSF52317">
    <property type="entry name" value="Class I glutamine amidotransferase-like"/>
    <property type="match status" value="1"/>
</dbReference>
<dbReference type="SMART" id="SM00342">
    <property type="entry name" value="HTH_ARAC"/>
    <property type="match status" value="1"/>
</dbReference>
<feature type="domain" description="HTH araC/xylS-type" evidence="5">
    <location>
        <begin position="246"/>
        <end position="344"/>
    </location>
</feature>
<dbReference type="Proteomes" id="UP000478183">
    <property type="component" value="Unassembled WGS sequence"/>
</dbReference>
<dbReference type="InterPro" id="IPR050204">
    <property type="entry name" value="AraC_XylS_family_regulators"/>
</dbReference>
<evidence type="ECO:0000256" key="4">
    <source>
        <dbReference type="SAM" id="MobiDB-lite"/>
    </source>
</evidence>
<dbReference type="InterPro" id="IPR029062">
    <property type="entry name" value="Class_I_gatase-like"/>
</dbReference>
<dbReference type="EMBL" id="WMIE01000009">
    <property type="protein sequence ID" value="MTH79005.1"/>
    <property type="molecule type" value="Genomic_DNA"/>
</dbReference>
<dbReference type="SUPFAM" id="SSF46689">
    <property type="entry name" value="Homeodomain-like"/>
    <property type="match status" value="2"/>
</dbReference>
<dbReference type="Gene3D" id="1.10.10.60">
    <property type="entry name" value="Homeodomain-like"/>
    <property type="match status" value="1"/>
</dbReference>
<comment type="caution">
    <text evidence="6">The sequence shown here is derived from an EMBL/GenBank/DDBJ whole genome shotgun (WGS) entry which is preliminary data.</text>
</comment>
<sequence length="353" mass="38663">MMATVNMVDSRHMTKLSTEPSQGSASVRPRLNIGFILAPRFTLSAFATFVDVLRLAADDGDGSRQIRCNWSVLSPDMAPVQSSCGVRIEPEERLGDPARFDYIVTVGGLIDGGPGLSAEQSAFLQKAAAAKVGLAGLCTGVFAMARLGLMDGYRCCVSWFHHQDFLSEFDRMRPISDQIFVVDRDRLSCSGGVSAAHLAAFLVDRHLGRAAARKSLSILMIDEPMEGDRPQPGLPLELSPRDPLVRRALLTMQQNLQAPLSIARIARDLGVGRRKLERHFNSDLGIPPADASVRIRLAQARMLLEHTDRTVTRIADETGFCDASHLIRVFRESEGTTPDLWRQNQSETGSAPI</sequence>
<dbReference type="CDD" id="cd03136">
    <property type="entry name" value="GATase1_AraC_ArgR_like"/>
    <property type="match status" value="1"/>
</dbReference>
<proteinExistence type="predicted"/>
<accession>A0A6L6JCS6</accession>
<dbReference type="PANTHER" id="PTHR46796">
    <property type="entry name" value="HTH-TYPE TRANSCRIPTIONAL ACTIVATOR RHAS-RELATED"/>
    <property type="match status" value="1"/>
</dbReference>
<dbReference type="RefSeq" id="WP_155096356.1">
    <property type="nucleotide sequence ID" value="NZ_WMIE01000009.1"/>
</dbReference>
<gene>
    <name evidence="6" type="ORF">GL286_14845</name>
</gene>
<dbReference type="PANTHER" id="PTHR46796:SF13">
    <property type="entry name" value="HTH-TYPE TRANSCRIPTIONAL ACTIVATOR RHAS"/>
    <property type="match status" value="1"/>
</dbReference>
<evidence type="ECO:0000256" key="3">
    <source>
        <dbReference type="ARBA" id="ARBA00023163"/>
    </source>
</evidence>
<dbReference type="GO" id="GO:0043565">
    <property type="term" value="F:sequence-specific DNA binding"/>
    <property type="evidence" value="ECO:0007669"/>
    <property type="project" value="InterPro"/>
</dbReference>
<keyword evidence="3" id="KW-0804">Transcription</keyword>
<name>A0A6L6JCS6_9RHOB</name>
<dbReference type="Gene3D" id="3.40.50.880">
    <property type="match status" value="1"/>
</dbReference>
<dbReference type="GO" id="GO:0003700">
    <property type="term" value="F:DNA-binding transcription factor activity"/>
    <property type="evidence" value="ECO:0007669"/>
    <property type="project" value="InterPro"/>
</dbReference>
<evidence type="ECO:0000256" key="1">
    <source>
        <dbReference type="ARBA" id="ARBA00023015"/>
    </source>
</evidence>
<dbReference type="InterPro" id="IPR009057">
    <property type="entry name" value="Homeodomain-like_sf"/>
</dbReference>
<feature type="region of interest" description="Disordered" evidence="4">
    <location>
        <begin position="1"/>
        <end position="25"/>
    </location>
</feature>
<evidence type="ECO:0000313" key="7">
    <source>
        <dbReference type="Proteomes" id="UP000478183"/>
    </source>
</evidence>
<reference evidence="6 7" key="1">
    <citation type="submission" date="2019-11" db="EMBL/GenBank/DDBJ databases">
        <authorList>
            <person name="Dong K."/>
        </authorList>
    </citation>
    <scope>NUCLEOTIDE SEQUENCE [LARGE SCALE GENOMIC DNA]</scope>
    <source>
        <strain evidence="6 7">NBRC 111993</strain>
    </source>
</reference>